<evidence type="ECO:0000256" key="2">
    <source>
        <dbReference type="ARBA" id="ARBA00023315"/>
    </source>
</evidence>
<gene>
    <name evidence="5" type="ORF">IM725_16080</name>
</gene>
<evidence type="ECO:0000256" key="3">
    <source>
        <dbReference type="ARBA" id="ARBA00038502"/>
    </source>
</evidence>
<evidence type="ECO:0000259" key="4">
    <source>
        <dbReference type="PROSITE" id="PS51186"/>
    </source>
</evidence>
<feature type="domain" description="N-acetyltransferase" evidence="4">
    <location>
        <begin position="15"/>
        <end position="177"/>
    </location>
</feature>
<comment type="similarity">
    <text evidence="3">Belongs to the acetyltransferase family. RimJ subfamily.</text>
</comment>
<dbReference type="SUPFAM" id="SSF55729">
    <property type="entry name" value="Acyl-CoA N-acyltransferases (Nat)"/>
    <property type="match status" value="1"/>
</dbReference>
<organism evidence="5 6">
    <name type="scientific">Ramlibacter aquaticus</name>
    <dbReference type="NCBI Taxonomy" id="2780094"/>
    <lineage>
        <taxon>Bacteria</taxon>
        <taxon>Pseudomonadati</taxon>
        <taxon>Pseudomonadota</taxon>
        <taxon>Betaproteobacteria</taxon>
        <taxon>Burkholderiales</taxon>
        <taxon>Comamonadaceae</taxon>
        <taxon>Ramlibacter</taxon>
    </lineage>
</organism>
<protein>
    <submittedName>
        <fullName evidence="5">GNAT family N-acetyltransferase</fullName>
    </submittedName>
</protein>
<dbReference type="PANTHER" id="PTHR43792">
    <property type="entry name" value="GNAT FAMILY, PUTATIVE (AFU_ORTHOLOGUE AFUA_3G00765)-RELATED-RELATED"/>
    <property type="match status" value="1"/>
</dbReference>
<dbReference type="EMBL" id="JADDOJ010000078">
    <property type="protein sequence ID" value="MBE7942093.1"/>
    <property type="molecule type" value="Genomic_DNA"/>
</dbReference>
<reference evidence="5 6" key="1">
    <citation type="submission" date="2020-10" db="EMBL/GenBank/DDBJ databases">
        <title>Draft genome of Ramlibacter aquaticus LMG 30558.</title>
        <authorList>
            <person name="Props R."/>
        </authorList>
    </citation>
    <scope>NUCLEOTIDE SEQUENCE [LARGE SCALE GENOMIC DNA]</scope>
    <source>
        <strain evidence="5 6">LMG 30558</strain>
    </source>
</reference>
<name>A0ABR9SIG1_9BURK</name>
<keyword evidence="6" id="KW-1185">Reference proteome</keyword>
<dbReference type="RefSeq" id="WP_193781649.1">
    <property type="nucleotide sequence ID" value="NZ_JADDOJ010000078.1"/>
</dbReference>
<dbReference type="Gene3D" id="3.40.630.30">
    <property type="match status" value="1"/>
</dbReference>
<evidence type="ECO:0000313" key="5">
    <source>
        <dbReference type="EMBL" id="MBE7942093.1"/>
    </source>
</evidence>
<dbReference type="InterPro" id="IPR051531">
    <property type="entry name" value="N-acetyltransferase"/>
</dbReference>
<dbReference type="Proteomes" id="UP000715965">
    <property type="component" value="Unassembled WGS sequence"/>
</dbReference>
<dbReference type="PROSITE" id="PS51186">
    <property type="entry name" value="GNAT"/>
    <property type="match status" value="1"/>
</dbReference>
<evidence type="ECO:0000313" key="6">
    <source>
        <dbReference type="Proteomes" id="UP000715965"/>
    </source>
</evidence>
<proteinExistence type="inferred from homology"/>
<keyword evidence="1" id="KW-0808">Transferase</keyword>
<dbReference type="Pfam" id="PF13302">
    <property type="entry name" value="Acetyltransf_3"/>
    <property type="match status" value="1"/>
</dbReference>
<sequence length="177" mass="19190">MSPAPARPARPRGPVVVVRISVADRAHFIAAACASRTLHAPWVQPPLDAAGFDALLARLSAPDHAGFVLRRAQDGALAGYAGLSNIVRGAFQSAHLGYYAFAGCERQGLMKAGLRLVLREALGPMGLHRVEANIQPDNLASLALVRSLGFQREGFSPRYLKIRGRWRDHERWALLAP</sequence>
<keyword evidence="2" id="KW-0012">Acyltransferase</keyword>
<dbReference type="PANTHER" id="PTHR43792:SF8">
    <property type="entry name" value="[RIBOSOMAL PROTEIN US5]-ALANINE N-ACETYLTRANSFERASE"/>
    <property type="match status" value="1"/>
</dbReference>
<comment type="caution">
    <text evidence="5">The sequence shown here is derived from an EMBL/GenBank/DDBJ whole genome shotgun (WGS) entry which is preliminary data.</text>
</comment>
<evidence type="ECO:0000256" key="1">
    <source>
        <dbReference type="ARBA" id="ARBA00022679"/>
    </source>
</evidence>
<accession>A0ABR9SIG1</accession>
<dbReference type="InterPro" id="IPR000182">
    <property type="entry name" value="GNAT_dom"/>
</dbReference>
<dbReference type="InterPro" id="IPR016181">
    <property type="entry name" value="Acyl_CoA_acyltransferase"/>
</dbReference>